<dbReference type="GO" id="GO:0000175">
    <property type="term" value="F:3'-5'-RNA exonuclease activity"/>
    <property type="evidence" value="ECO:0007669"/>
    <property type="project" value="TreeGrafter"/>
</dbReference>
<dbReference type="PANTHER" id="PTHR23355">
    <property type="entry name" value="RIBONUCLEASE"/>
    <property type="match status" value="1"/>
</dbReference>
<reference evidence="14" key="1">
    <citation type="submission" date="2020-10" db="EMBL/GenBank/DDBJ databases">
        <title>Unveiling of a novel bifunctional photoreceptor, Dualchrome1, isolated from a cosmopolitan green alga.</title>
        <authorList>
            <person name="Suzuki S."/>
            <person name="Kawachi M."/>
        </authorList>
    </citation>
    <scope>NUCLEOTIDE SEQUENCE</scope>
    <source>
        <strain evidence="14">NIES 2893</strain>
    </source>
</reference>
<evidence type="ECO:0000256" key="11">
    <source>
        <dbReference type="RuleBase" id="RU003901"/>
    </source>
</evidence>
<dbReference type="SUPFAM" id="SSF50249">
    <property type="entry name" value="Nucleic acid-binding proteins"/>
    <property type="match status" value="2"/>
</dbReference>
<dbReference type="GO" id="GO:0000177">
    <property type="term" value="C:cytoplasmic exosome (RNase complex)"/>
    <property type="evidence" value="ECO:0007669"/>
    <property type="project" value="TreeGrafter"/>
</dbReference>
<dbReference type="InterPro" id="IPR033771">
    <property type="entry name" value="Rrp44_CSD1"/>
</dbReference>
<dbReference type="PROSITE" id="PS01175">
    <property type="entry name" value="RIBONUCLEASE_II"/>
    <property type="match status" value="1"/>
</dbReference>
<evidence type="ECO:0000313" key="15">
    <source>
        <dbReference type="Proteomes" id="UP000660262"/>
    </source>
</evidence>
<keyword evidence="8" id="KW-0694">RNA-binding</keyword>
<dbReference type="OrthoDB" id="372421at2759"/>
<evidence type="ECO:0000256" key="8">
    <source>
        <dbReference type="ARBA" id="ARBA00022884"/>
    </source>
</evidence>
<dbReference type="GO" id="GO:0000176">
    <property type="term" value="C:nuclear exosome (RNase complex)"/>
    <property type="evidence" value="ECO:0007669"/>
    <property type="project" value="UniProtKB-ARBA"/>
</dbReference>
<gene>
    <name evidence="14" type="ORF">PPROV_001090400</name>
</gene>
<keyword evidence="3" id="KW-0698">rRNA processing</keyword>
<feature type="domain" description="RNB" evidence="13">
    <location>
        <begin position="570"/>
        <end position="941"/>
    </location>
</feature>
<dbReference type="GO" id="GO:0016075">
    <property type="term" value="P:rRNA catabolic process"/>
    <property type="evidence" value="ECO:0007669"/>
    <property type="project" value="TreeGrafter"/>
</dbReference>
<name>A0A830HXG9_9CHLO</name>
<dbReference type="GO" id="GO:0004519">
    <property type="term" value="F:endonuclease activity"/>
    <property type="evidence" value="ECO:0007669"/>
    <property type="project" value="TreeGrafter"/>
</dbReference>
<dbReference type="FunFam" id="2.40.50.700:FF:000001">
    <property type="entry name" value="Exosome complex exonuclease exoribonuclease (Rrp44)"/>
    <property type="match status" value="1"/>
</dbReference>
<evidence type="ECO:0000256" key="10">
    <source>
        <dbReference type="ARBA" id="ARBA00077930"/>
    </source>
</evidence>
<dbReference type="EMBL" id="BNJQ01000039">
    <property type="protein sequence ID" value="GHP12176.1"/>
    <property type="molecule type" value="Genomic_DNA"/>
</dbReference>
<proteinExistence type="inferred from homology"/>
<evidence type="ECO:0000259" key="13">
    <source>
        <dbReference type="SMART" id="SM00955"/>
    </source>
</evidence>
<evidence type="ECO:0000313" key="14">
    <source>
        <dbReference type="EMBL" id="GHP12176.1"/>
    </source>
</evidence>
<dbReference type="InterPro" id="IPR001900">
    <property type="entry name" value="RNase_II/R"/>
</dbReference>
<evidence type="ECO:0000256" key="9">
    <source>
        <dbReference type="ARBA" id="ARBA00023242"/>
    </source>
</evidence>
<evidence type="ECO:0000256" key="1">
    <source>
        <dbReference type="ARBA" id="ARBA00004123"/>
    </source>
</evidence>
<dbReference type="Gene3D" id="2.40.50.140">
    <property type="entry name" value="Nucleic acid-binding proteins"/>
    <property type="match status" value="1"/>
</dbReference>
<accession>A0A830HXG9</accession>
<evidence type="ECO:0000256" key="3">
    <source>
        <dbReference type="ARBA" id="ARBA00022552"/>
    </source>
</evidence>
<dbReference type="Pfam" id="PF17216">
    <property type="entry name" value="Rrp44_CSD1"/>
    <property type="match status" value="1"/>
</dbReference>
<dbReference type="Gene3D" id="3.40.50.1010">
    <property type="entry name" value="5'-nuclease"/>
    <property type="match status" value="1"/>
</dbReference>
<comment type="subcellular location">
    <subcellularLocation>
        <location evidence="1">Nucleus</location>
    </subcellularLocation>
</comment>
<feature type="compositionally biased region" description="Gly residues" evidence="12">
    <location>
        <begin position="13"/>
        <end position="23"/>
    </location>
</feature>
<dbReference type="AlphaFoldDB" id="A0A830HXG9"/>
<dbReference type="Pfam" id="PF17849">
    <property type="entry name" value="OB_Dis3"/>
    <property type="match status" value="1"/>
</dbReference>
<dbReference type="Gene3D" id="2.40.50.700">
    <property type="match status" value="1"/>
</dbReference>
<keyword evidence="7" id="KW-0269">Exonuclease</keyword>
<dbReference type="InterPro" id="IPR022966">
    <property type="entry name" value="RNase_II/R_CS"/>
</dbReference>
<feature type="compositionally biased region" description="Low complexity" evidence="12">
    <location>
        <begin position="337"/>
        <end position="346"/>
    </location>
</feature>
<dbReference type="Proteomes" id="UP000660262">
    <property type="component" value="Unassembled WGS sequence"/>
</dbReference>
<keyword evidence="15" id="KW-1185">Reference proteome</keyword>
<keyword evidence="5" id="KW-0378">Hydrolase</keyword>
<dbReference type="GO" id="GO:0071031">
    <property type="term" value="P:nuclear mRNA surveillance of mRNA 3'-end processing"/>
    <property type="evidence" value="ECO:0007669"/>
    <property type="project" value="TreeGrafter"/>
</dbReference>
<dbReference type="GO" id="GO:0006364">
    <property type="term" value="P:rRNA processing"/>
    <property type="evidence" value="ECO:0007669"/>
    <property type="project" value="UniProtKB-KW"/>
</dbReference>
<dbReference type="Pfam" id="PF00773">
    <property type="entry name" value="RNB"/>
    <property type="match status" value="1"/>
</dbReference>
<dbReference type="InterPro" id="IPR050180">
    <property type="entry name" value="RNR_Ribonuclease"/>
</dbReference>
<evidence type="ECO:0000256" key="7">
    <source>
        <dbReference type="ARBA" id="ARBA00022839"/>
    </source>
</evidence>
<evidence type="ECO:0000256" key="5">
    <source>
        <dbReference type="ARBA" id="ARBA00022801"/>
    </source>
</evidence>
<dbReference type="InterPro" id="IPR012340">
    <property type="entry name" value="NA-bd_OB-fold"/>
</dbReference>
<comment type="similarity">
    <text evidence="2 11">Belongs to the RNR ribonuclease family.</text>
</comment>
<sequence length="1124" mass="119954">MFSRTSFHKKNRGGGGGGRGGGLVKKHTVEHYLRDDISCGAPDAPLAYRGGEESTPCVLGTASQAQRYAILAPDAARALLDVAEQAAGALEDVILLASVLDHLKTHGASRMADRWRALASQQNPKRRVFVFSNEHHKDTYAGPQAKGESPEARDARAVAKAAAWYANAMAGTGIAIHVVTDEATIRDAVQAATADSGQSTDTLICETPVQLVERDAPTHVDSVLRSTPAAGAGGEQKAKQAAGGLFAEHLNAAQVRAGLQSGALYQGTLRCSRFSSNSGYVGARGASDTDGFDIAIKGRANISRATDGDLVAVQIITAAEAEAAANNDGDDGDDGDVGLAPDVAADAGKDSSTSTKRQGRVVAILRRAWRERGYAGCLDTDSMAKGAATSTSSFETRVLFVPHDRRMPKVRLWTRQAANLMDQRLVVALDEWPADSPHPQGHLVKVLGKIGDKVSETAVVLLEHDVNSLPFTESVHACLPPLPWKFHEERDMWVGGGLRAGFEDGGGDDEDALMLPASKDGNDANAAGATPISDVATATDNFLDSMTTPMDTTTTSAMPSSASAARPTQRLDLRHVHICSVDPPGCRDIDDALHCSISADGRKVSVGVHIADVGHFVQANTALDAEASRRGTTVYLVDRRLDMLPKPLTEDICSLNGGVERLAFSVLWEFDVDECFESQGSSESSASAKRRRTTGENAVPTTKTGFRFPTCEATFVKTVIRSRRAMTYAEAQASIDDANDASETALGLRRLLALARCMRQSRFDAGALSLASSEVKFSLDAETHDPTDVGVYQLRETNAMVEEFMLAANVAVATKLSELFPEAAILRRHPNPTAEMLRPMVQLGKALGLPLSDDVSTSSKALAKGLDSATRDDDPTFNKVVRMLATRCMQQAVYFTSGDVPVEMARRHYGLAMACYTHFTSPIRRYADLMVHRMLAYGLGYYDAELGVSSEAQAVVKNLNYRHRNAQLAGRSSVELHTLLYFASKFGDVPQLEPGRITKVSERSINVLVPMYGLEGPVNVEGGASAGGVREDDGSASLWSSFDGNVMAGVLASQPGRRVQVLDQVMIRISIEHGGFGRRRLVLELPKLSSSSSIGVASSPAPYAEGTFADKLAALNDDEDGAVA</sequence>
<evidence type="ECO:0000256" key="12">
    <source>
        <dbReference type="SAM" id="MobiDB-lite"/>
    </source>
</evidence>
<organism evidence="14 15">
    <name type="scientific">Pycnococcus provasolii</name>
    <dbReference type="NCBI Taxonomy" id="41880"/>
    <lineage>
        <taxon>Eukaryota</taxon>
        <taxon>Viridiplantae</taxon>
        <taxon>Chlorophyta</taxon>
        <taxon>Pseudoscourfieldiophyceae</taxon>
        <taxon>Pseudoscourfieldiales</taxon>
        <taxon>Pycnococcaceae</taxon>
        <taxon>Pycnococcus</taxon>
    </lineage>
</organism>
<dbReference type="Gene3D" id="2.40.50.690">
    <property type="match status" value="1"/>
</dbReference>
<evidence type="ECO:0000256" key="4">
    <source>
        <dbReference type="ARBA" id="ARBA00022722"/>
    </source>
</evidence>
<dbReference type="PANTHER" id="PTHR23355:SF35">
    <property type="entry name" value="EXOSOME COMPLEX EXONUCLEASE RRP44"/>
    <property type="match status" value="1"/>
</dbReference>
<evidence type="ECO:0000256" key="6">
    <source>
        <dbReference type="ARBA" id="ARBA00022835"/>
    </source>
</evidence>
<keyword evidence="9" id="KW-0539">Nucleus</keyword>
<feature type="compositionally biased region" description="Basic residues" evidence="12">
    <location>
        <begin position="1"/>
        <end position="12"/>
    </location>
</feature>
<dbReference type="GO" id="GO:0003723">
    <property type="term" value="F:RNA binding"/>
    <property type="evidence" value="ECO:0007669"/>
    <property type="project" value="UniProtKB-KW"/>
</dbReference>
<feature type="region of interest" description="Disordered" evidence="12">
    <location>
        <begin position="1"/>
        <end position="23"/>
    </location>
</feature>
<keyword evidence="4" id="KW-0540">Nuclease</keyword>
<dbReference type="SMART" id="SM00955">
    <property type="entry name" value="RNB"/>
    <property type="match status" value="1"/>
</dbReference>
<comment type="caution">
    <text evidence="14">The sequence shown here is derived from an EMBL/GenBank/DDBJ whole genome shotgun (WGS) entry which is preliminary data.</text>
</comment>
<keyword evidence="6" id="KW-0271">Exosome</keyword>
<evidence type="ECO:0000256" key="2">
    <source>
        <dbReference type="ARBA" id="ARBA00005785"/>
    </source>
</evidence>
<feature type="region of interest" description="Disordered" evidence="12">
    <location>
        <begin position="324"/>
        <end position="354"/>
    </location>
</feature>
<protein>
    <recommendedName>
        <fullName evidence="10">Ribosomal RNA-processing protein 44</fullName>
    </recommendedName>
</protein>
<dbReference type="InterPro" id="IPR041505">
    <property type="entry name" value="Dis3_CSD2"/>
</dbReference>